<accession>A0A975G8E2</accession>
<dbReference type="GO" id="GO:0020037">
    <property type="term" value="F:heme binding"/>
    <property type="evidence" value="ECO:0007669"/>
    <property type="project" value="InterPro"/>
</dbReference>
<evidence type="ECO:0000256" key="2">
    <source>
        <dbReference type="ARBA" id="ARBA00022723"/>
    </source>
</evidence>
<dbReference type="Pfam" id="PF07635">
    <property type="entry name" value="PSCyt1"/>
    <property type="match status" value="1"/>
</dbReference>
<dbReference type="KEGG" id="lamb:KBB96_17830"/>
<name>A0A975G8E2_9BACT</name>
<keyword evidence="1 4" id="KW-0349">Heme</keyword>
<dbReference type="GO" id="GO:0009055">
    <property type="term" value="F:electron transfer activity"/>
    <property type="evidence" value="ECO:0007669"/>
    <property type="project" value="InterPro"/>
</dbReference>
<keyword evidence="3 4" id="KW-0408">Iron</keyword>
<keyword evidence="7" id="KW-1185">Reference proteome</keyword>
<dbReference type="Pfam" id="PF07587">
    <property type="entry name" value="PSD1"/>
    <property type="match status" value="1"/>
</dbReference>
<evidence type="ECO:0000256" key="3">
    <source>
        <dbReference type="ARBA" id="ARBA00023004"/>
    </source>
</evidence>
<evidence type="ECO:0000313" key="6">
    <source>
        <dbReference type="EMBL" id="QUE50707.1"/>
    </source>
</evidence>
<dbReference type="InterPro" id="IPR009056">
    <property type="entry name" value="Cyt_c-like_dom"/>
</dbReference>
<dbReference type="InterPro" id="IPR022655">
    <property type="entry name" value="DUF1553"/>
</dbReference>
<organism evidence="6 7">
    <name type="scientific">Luteolibacter ambystomatis</name>
    <dbReference type="NCBI Taxonomy" id="2824561"/>
    <lineage>
        <taxon>Bacteria</taxon>
        <taxon>Pseudomonadati</taxon>
        <taxon>Verrucomicrobiota</taxon>
        <taxon>Verrucomicrobiia</taxon>
        <taxon>Verrucomicrobiales</taxon>
        <taxon>Verrucomicrobiaceae</taxon>
        <taxon>Luteolibacter</taxon>
    </lineage>
</organism>
<dbReference type="AlphaFoldDB" id="A0A975G8E2"/>
<dbReference type="EMBL" id="CP073100">
    <property type="protein sequence ID" value="QUE50707.1"/>
    <property type="molecule type" value="Genomic_DNA"/>
</dbReference>
<dbReference type="SUPFAM" id="SSF46626">
    <property type="entry name" value="Cytochrome c"/>
    <property type="match status" value="1"/>
</dbReference>
<evidence type="ECO:0000256" key="1">
    <source>
        <dbReference type="ARBA" id="ARBA00022617"/>
    </source>
</evidence>
<reference evidence="6" key="1">
    <citation type="submission" date="2021-04" db="EMBL/GenBank/DDBJ databases">
        <title>Luteolibacter sp. 32A isolated from the skin of an Anderson's salamander (Ambystoma andersonii).</title>
        <authorList>
            <person name="Spergser J."/>
            <person name="Busse H.-J."/>
        </authorList>
    </citation>
    <scope>NUCLEOTIDE SEQUENCE</scope>
    <source>
        <strain evidence="6">32A</strain>
    </source>
</reference>
<gene>
    <name evidence="6" type="ORF">KBB96_17830</name>
</gene>
<evidence type="ECO:0000313" key="7">
    <source>
        <dbReference type="Proteomes" id="UP000676169"/>
    </source>
</evidence>
<dbReference type="Proteomes" id="UP000676169">
    <property type="component" value="Chromosome"/>
</dbReference>
<evidence type="ECO:0000256" key="4">
    <source>
        <dbReference type="PROSITE-ProRule" id="PRU00433"/>
    </source>
</evidence>
<feature type="domain" description="Cytochrome c" evidence="5">
    <location>
        <begin position="14"/>
        <end position="115"/>
    </location>
</feature>
<dbReference type="PANTHER" id="PTHR35889:SF3">
    <property type="entry name" value="F-BOX DOMAIN-CONTAINING PROTEIN"/>
    <property type="match status" value="1"/>
</dbReference>
<keyword evidence="2 4" id="KW-0479">Metal-binding</keyword>
<dbReference type="GO" id="GO:0046872">
    <property type="term" value="F:metal ion binding"/>
    <property type="evidence" value="ECO:0007669"/>
    <property type="project" value="UniProtKB-KW"/>
</dbReference>
<evidence type="ECO:0000259" key="5">
    <source>
        <dbReference type="PROSITE" id="PS51007"/>
    </source>
</evidence>
<dbReference type="InterPro" id="IPR036909">
    <property type="entry name" value="Cyt_c-like_dom_sf"/>
</dbReference>
<dbReference type="PANTHER" id="PTHR35889">
    <property type="entry name" value="CYCLOINULO-OLIGOSACCHARIDE FRUCTANOTRANSFERASE-RELATED"/>
    <property type="match status" value="1"/>
</dbReference>
<dbReference type="InterPro" id="IPR011429">
    <property type="entry name" value="Cyt_c_Planctomycete-type"/>
</dbReference>
<dbReference type="RefSeq" id="WP_211630847.1">
    <property type="nucleotide sequence ID" value="NZ_CP073100.1"/>
</dbReference>
<protein>
    <submittedName>
        <fullName evidence="6">PSD1 domain-containing protein</fullName>
    </submittedName>
</protein>
<dbReference type="Pfam" id="PF07583">
    <property type="entry name" value="PSCyt2"/>
    <property type="match status" value="1"/>
</dbReference>
<dbReference type="PROSITE" id="PS51007">
    <property type="entry name" value="CYTC"/>
    <property type="match status" value="1"/>
</dbReference>
<proteinExistence type="predicted"/>
<sequence length="955" mass="106373">MKFPLAFLLPALVPLVCQGEIDFARDVQPILNAKCTACHGGVKEAGHVSFVYRDKVLGKGESGKPVVVPGNPDASEMIRRIVTHDPDDVMPKPEHGPRLPDKEIATLTQWVKEGAKWGEHWSFVKPERHPAPAVSNAAWCRNPIDAFVLARLDTEKLKPSAEADRAALLRRASLDLIGLPPSPAELDTFQKDTTPDAYEKQVDRLLASPAFGERWASVWMDVARYADSEGLGLDRRRDVWKYRDWLIEAFNGDMPFDRFATEQLAGDLLPNPTLDQQIATTFQRLSQSNDEGGTDDEEFRVAAVLDRVNTTWEVFQGQTFGCVQCHSHPYDPIQHDEYYKFSDFFNQTRDWDLTENLPVMRVPIDRTKHAEAGQYEAAISKAESDLYEIHGKLNTATRWAPVKEMTATGRGTKLKTVVQSGYSEFRTEGNVASNSVHTLVFPAAADSPALTALRLELLPLDEAKARLTPEWGSFLKRVEVSVLLADGTPARPVPLARLIGDEEHPLFDPENSLKGKQGWGPYSKIDRTRWCVVIPQLPIVLTNGDKVQVTLANGGTIISSFPMVSKRGRLATTSDPAWTNLLTRPDVVALRQTLIDADKKLDAIPTTTVPVMRDVEPAARRETHVFVRGNWLDKGALIGKPDVPAIFPRMPKDAPPNRLGLARWLTSTDNPLTARVAVNRFWLELFGTGIVETAEDFGSSGMKPSHPELLDDLAVRFETDMKWSMKRLLREIATSATYRQSAVIAPGMNERDQSNRLLSRGPRQRLTAEMARDNALALSGLLSSQKLGSPAFPPLPPGVWKPFVTDPWMTPKEGDAGRYRRSVYTYWKRSIPYPTFSTFDAPTRELCSKRRIVSNTPLQALTVLNDPAFDECTRALAKRIQDTPGDDRAKLAAGYQFTTSRNVAPQRLDQLVKLHRTLTERFTATPDPKAGVTPEAAAYNVTSSVLLNLDEAMVR</sequence>
<dbReference type="InterPro" id="IPR011444">
    <property type="entry name" value="DUF1549"/>
</dbReference>